<comment type="caution">
    <text evidence="1">The sequence shown here is derived from an EMBL/GenBank/DDBJ whole genome shotgun (WGS) entry which is preliminary data.</text>
</comment>
<dbReference type="EMBL" id="LJKE01000015">
    <property type="protein sequence ID" value="KZD71921.1"/>
    <property type="molecule type" value="Genomic_DNA"/>
</dbReference>
<sequence>MGRQTWKKENLYITFGKSSITPFDEDKPVKNMAGVMYFYYDISILQNGKLLFHADAYDFPKVDKLPIWIDHLMCFDMEKAYVLEDIAQGRFKRRIKYHQVIMDDLFSVEYFYKLERYDYYVKQYSDEQGKSWSEYVLTIGNMEVSKKYGGANKESYGKCIVIKHLTNDDLIRLKETAENFCEAAIVKYNKYEFLTEN</sequence>
<accession>A0A161R6T3</accession>
<dbReference type="AlphaFoldDB" id="A0A161R6T3"/>
<protein>
    <submittedName>
        <fullName evidence="1">Uncharacterized protein</fullName>
    </submittedName>
</protein>
<evidence type="ECO:0000313" key="2">
    <source>
        <dbReference type="Proteomes" id="UP000076482"/>
    </source>
</evidence>
<gene>
    <name evidence="1" type="ORF">B4088_0382</name>
</gene>
<dbReference type="PATRIC" id="fig|1396.535.peg.4130"/>
<dbReference type="Proteomes" id="UP000076482">
    <property type="component" value="Unassembled WGS sequence"/>
</dbReference>
<dbReference type="RefSeq" id="WP_063259616.1">
    <property type="nucleotide sequence ID" value="NZ_LJKE01000015.1"/>
</dbReference>
<reference evidence="1 2" key="1">
    <citation type="submission" date="2015-09" db="EMBL/GenBank/DDBJ databases">
        <title>Bacillus cereus food isolates.</title>
        <authorList>
            <person name="Boekhorst J."/>
        </authorList>
    </citation>
    <scope>NUCLEOTIDE SEQUENCE [LARGE SCALE GENOMIC DNA]</scope>
    <source>
        <strain evidence="1 2">B4088</strain>
    </source>
</reference>
<evidence type="ECO:0000313" key="1">
    <source>
        <dbReference type="EMBL" id="KZD71921.1"/>
    </source>
</evidence>
<proteinExistence type="predicted"/>
<name>A0A161R6T3_BACCE</name>
<organism evidence="1 2">
    <name type="scientific">Bacillus cereus</name>
    <dbReference type="NCBI Taxonomy" id="1396"/>
    <lineage>
        <taxon>Bacteria</taxon>
        <taxon>Bacillati</taxon>
        <taxon>Bacillota</taxon>
        <taxon>Bacilli</taxon>
        <taxon>Bacillales</taxon>
        <taxon>Bacillaceae</taxon>
        <taxon>Bacillus</taxon>
        <taxon>Bacillus cereus group</taxon>
    </lineage>
</organism>